<dbReference type="Gene3D" id="1.25.40.150">
    <property type="entry name" value="V-type ATPase, subunit H, C-terminal domain"/>
    <property type="match status" value="1"/>
</dbReference>
<evidence type="ECO:0000313" key="7">
    <source>
        <dbReference type="EMBL" id="GFE53041.1"/>
    </source>
</evidence>
<proteinExistence type="inferred from homology"/>
<dbReference type="Proteomes" id="UP001057455">
    <property type="component" value="Unassembled WGS sequence"/>
</dbReference>
<dbReference type="SMART" id="SM00185">
    <property type="entry name" value="ARM"/>
    <property type="match status" value="1"/>
</dbReference>
<evidence type="ECO:0000313" key="8">
    <source>
        <dbReference type="Proteomes" id="UP001057455"/>
    </source>
</evidence>
<keyword evidence="8" id="KW-1185">Reference proteome</keyword>
<dbReference type="PIRSF" id="PIRSF032184">
    <property type="entry name" value="ATPase_V1_H"/>
    <property type="match status" value="1"/>
</dbReference>
<dbReference type="PANTHER" id="PTHR10698:SF0">
    <property type="entry name" value="V-TYPE PROTON ATPASE SUBUNIT H"/>
    <property type="match status" value="1"/>
</dbReference>
<evidence type="ECO:0000256" key="5">
    <source>
        <dbReference type="PIRNR" id="PIRNR032184"/>
    </source>
</evidence>
<dbReference type="EMBL" id="BLIY01000003">
    <property type="protein sequence ID" value="GFE53041.1"/>
    <property type="molecule type" value="Genomic_DNA"/>
</dbReference>
<comment type="caution">
    <text evidence="7">The sequence shown here is derived from an EMBL/GenBank/DDBJ whole genome shotgun (WGS) entry which is preliminary data.</text>
</comment>
<sequence length="428" mass="49134">MEPEALNKLMQKEGTTYDSVSPTFSEWVSSGALDEQSAELLKQFEGLNSVERCDFIKGNEFVARVLLNATYATGPGLLRGYSLERLCDVCRVDSSTYLFLLETLNDRDVFEIYFDIATHESDRKIVEKTLFLLSGFIAYGRGRFTQDQMINSLRCIIDAKIEAAPKLYAIANLLEDEGNRAIVFENNDALLLIKSSLHHETPANAQYKAAYCVWLYSRKPEYIDAMYDQGLVQSLCDLFCTTKIEKIVRVCIRLLKNLFSNNRCLELIIEKNISQTLTLLEYDKWRDVELYDSIHQLHAALESKTSKITNFERYVKEVDTGALKWSILHSEKFWALNFGQFEQDEFSVISKLVKLLYATEDPTTVAVACFDLGEFARLYHNGKAICQKFRVKDRVMELIGSRDREVAREAMLCAQKLMVQKWQQVCSS</sequence>
<evidence type="ECO:0000256" key="2">
    <source>
        <dbReference type="ARBA" id="ARBA00022448"/>
    </source>
</evidence>
<evidence type="ECO:0000256" key="4">
    <source>
        <dbReference type="ARBA" id="ARBA00023065"/>
    </source>
</evidence>
<gene>
    <name evidence="7" type="ORF">BaOVIS_004450</name>
</gene>
<keyword evidence="4 5" id="KW-0406">Ion transport</keyword>
<feature type="domain" description="ATPase V1 complex subunit H C-terminal" evidence="6">
    <location>
        <begin position="307"/>
        <end position="422"/>
    </location>
</feature>
<evidence type="ECO:0000259" key="6">
    <source>
        <dbReference type="Pfam" id="PF11698"/>
    </source>
</evidence>
<dbReference type="Gene3D" id="1.25.10.10">
    <property type="entry name" value="Leucine-rich Repeat Variant"/>
    <property type="match status" value="1"/>
</dbReference>
<dbReference type="InterPro" id="IPR011989">
    <property type="entry name" value="ARM-like"/>
</dbReference>
<comment type="function">
    <text evidence="5">Subunit of the V1 complex of vacuolar(H+)-ATPase (V-ATPase), a multisubunit enzyme composed of a peripheral complex (V1) that hydrolyzes ATP and a membrane integral complex (V0) that translocates protons. V-ATPase is responsible for acidifying and maintaining the pH of intracellular compartments.</text>
</comment>
<protein>
    <recommendedName>
        <fullName evidence="5">V-type proton ATPase subunit H</fullName>
    </recommendedName>
</protein>
<dbReference type="Pfam" id="PF03224">
    <property type="entry name" value="V-ATPase_H_N"/>
    <property type="match status" value="1"/>
</dbReference>
<dbReference type="InterPro" id="IPR038497">
    <property type="entry name" value="ATPase_V1-cplx_hsu_C_sf"/>
</dbReference>
<reference evidence="7" key="1">
    <citation type="submission" date="2019-12" db="EMBL/GenBank/DDBJ databases">
        <title>Genome sequence of Babesia ovis.</title>
        <authorList>
            <person name="Yamagishi J."/>
            <person name="Sevinc F."/>
            <person name="Xuan X."/>
        </authorList>
    </citation>
    <scope>NUCLEOTIDE SEQUENCE</scope>
    <source>
        <strain evidence="7">Selcuk</strain>
    </source>
</reference>
<comment type="similarity">
    <text evidence="1 5">Belongs to the V-ATPase H subunit family.</text>
</comment>
<keyword evidence="2 5" id="KW-0813">Transport</keyword>
<dbReference type="InterPro" id="IPR011987">
    <property type="entry name" value="ATPase_V1-cplx_hsu_C"/>
</dbReference>
<organism evidence="7 8">
    <name type="scientific">Babesia ovis</name>
    <dbReference type="NCBI Taxonomy" id="5869"/>
    <lineage>
        <taxon>Eukaryota</taxon>
        <taxon>Sar</taxon>
        <taxon>Alveolata</taxon>
        <taxon>Apicomplexa</taxon>
        <taxon>Aconoidasida</taxon>
        <taxon>Piroplasmida</taxon>
        <taxon>Babesiidae</taxon>
        <taxon>Babesia</taxon>
    </lineage>
</organism>
<dbReference type="SUPFAM" id="SSF48371">
    <property type="entry name" value="ARM repeat"/>
    <property type="match status" value="1"/>
</dbReference>
<dbReference type="GO" id="GO:0000221">
    <property type="term" value="C:vacuolar proton-transporting V-type ATPase, V1 domain"/>
    <property type="evidence" value="ECO:0007669"/>
    <property type="project" value="UniProtKB-UniRule"/>
</dbReference>
<dbReference type="AlphaFoldDB" id="A0A9W5T8Q0"/>
<evidence type="ECO:0000256" key="3">
    <source>
        <dbReference type="ARBA" id="ARBA00022781"/>
    </source>
</evidence>
<name>A0A9W5T8Q0_BABOV</name>
<evidence type="ECO:0000256" key="1">
    <source>
        <dbReference type="ARBA" id="ARBA00008613"/>
    </source>
</evidence>
<dbReference type="InterPro" id="IPR016024">
    <property type="entry name" value="ARM-type_fold"/>
</dbReference>
<accession>A0A9W5T8Q0</accession>
<dbReference type="GO" id="GO:0046961">
    <property type="term" value="F:proton-transporting ATPase activity, rotational mechanism"/>
    <property type="evidence" value="ECO:0007669"/>
    <property type="project" value="UniProtKB-UniRule"/>
</dbReference>
<dbReference type="OrthoDB" id="10263554at2759"/>
<dbReference type="Pfam" id="PF11698">
    <property type="entry name" value="V-ATPase_H_C"/>
    <property type="match status" value="1"/>
</dbReference>
<keyword evidence="3 5" id="KW-0375">Hydrogen ion transport</keyword>
<comment type="subunit">
    <text evidence="5">V-ATPase is a heteromultimeric enzyme made up of two complexes: the ATP-hydrolytic V1 complex and the proton translocation V0 complex.</text>
</comment>
<dbReference type="InterPro" id="IPR000225">
    <property type="entry name" value="Armadillo"/>
</dbReference>
<dbReference type="InterPro" id="IPR004908">
    <property type="entry name" value="ATPase_V1-cplx_hsu"/>
</dbReference>
<dbReference type="PANTHER" id="PTHR10698">
    <property type="entry name" value="V-TYPE PROTON ATPASE SUBUNIT H"/>
    <property type="match status" value="1"/>
</dbReference>